<accession>Q6K7V3</accession>
<feature type="compositionally biased region" description="Basic residues" evidence="1">
    <location>
        <begin position="66"/>
        <end position="82"/>
    </location>
</feature>
<protein>
    <submittedName>
        <fullName evidence="2">Uncharacterized protein</fullName>
    </submittedName>
</protein>
<proteinExistence type="predicted"/>
<evidence type="ECO:0000313" key="2">
    <source>
        <dbReference type="EMBL" id="BAD21819.1"/>
    </source>
</evidence>
<reference evidence="2" key="1">
    <citation type="submission" date="2002-02" db="EMBL/GenBank/DDBJ databases">
        <title>Oryza sativa nipponbare(GA3) genomic DNA, chromosome 2, PAC clone:P0017G06.</title>
        <authorList>
            <person name="Sasaki T."/>
            <person name="Matsumoto T."/>
            <person name="Yamamoto K."/>
        </authorList>
    </citation>
    <scope>NUCLEOTIDE SEQUENCE</scope>
</reference>
<dbReference type="Proteomes" id="UP000000763">
    <property type="component" value="Chromosome 2"/>
</dbReference>
<evidence type="ECO:0000313" key="3">
    <source>
        <dbReference type="EMBL" id="BAD28676.1"/>
    </source>
</evidence>
<feature type="region of interest" description="Disordered" evidence="1">
    <location>
        <begin position="240"/>
        <end position="262"/>
    </location>
</feature>
<name>Q6K7V3_ORYSJ</name>
<feature type="region of interest" description="Disordered" evidence="1">
    <location>
        <begin position="58"/>
        <end position="222"/>
    </location>
</feature>
<dbReference type="EMBL" id="AP004770">
    <property type="protein sequence ID" value="BAD21819.1"/>
    <property type="molecule type" value="Genomic_DNA"/>
</dbReference>
<reference evidence="3" key="2">
    <citation type="submission" date="2002-07" db="EMBL/GenBank/DDBJ databases">
        <title>Oryza sativa nipponbare(GA3) genomic DNA, chromosome 2, BAC clone:OSJNBa0055M07.</title>
        <authorList>
            <person name="Sasaki T."/>
            <person name="Matsumoto T."/>
            <person name="Katayose Y."/>
        </authorList>
    </citation>
    <scope>NUCLEOTIDE SEQUENCE</scope>
</reference>
<reference evidence="4" key="3">
    <citation type="journal article" date="2005" name="Nature">
        <title>The map-based sequence of the rice genome.</title>
        <authorList>
            <consortium name="International rice genome sequencing project (IRGSP)"/>
            <person name="Matsumoto T."/>
            <person name="Wu J."/>
            <person name="Kanamori H."/>
            <person name="Katayose Y."/>
            <person name="Fujisawa M."/>
            <person name="Namiki N."/>
            <person name="Mizuno H."/>
            <person name="Yamamoto K."/>
            <person name="Antonio B.A."/>
            <person name="Baba T."/>
            <person name="Sakata K."/>
            <person name="Nagamura Y."/>
            <person name="Aoki H."/>
            <person name="Arikawa K."/>
            <person name="Arita K."/>
            <person name="Bito T."/>
            <person name="Chiden Y."/>
            <person name="Fujitsuka N."/>
            <person name="Fukunaka R."/>
            <person name="Hamada M."/>
            <person name="Harada C."/>
            <person name="Hayashi A."/>
            <person name="Hijishita S."/>
            <person name="Honda M."/>
            <person name="Hosokawa S."/>
            <person name="Ichikawa Y."/>
            <person name="Idonuma A."/>
            <person name="Iijima M."/>
            <person name="Ikeda M."/>
            <person name="Ikeno M."/>
            <person name="Ito K."/>
            <person name="Ito S."/>
            <person name="Ito T."/>
            <person name="Ito Y."/>
            <person name="Ito Y."/>
            <person name="Iwabuchi A."/>
            <person name="Kamiya K."/>
            <person name="Karasawa W."/>
            <person name="Kurita K."/>
            <person name="Katagiri S."/>
            <person name="Kikuta A."/>
            <person name="Kobayashi H."/>
            <person name="Kobayashi N."/>
            <person name="Machita K."/>
            <person name="Maehara T."/>
            <person name="Masukawa M."/>
            <person name="Mizubayashi T."/>
            <person name="Mukai Y."/>
            <person name="Nagasaki H."/>
            <person name="Nagata Y."/>
            <person name="Naito S."/>
            <person name="Nakashima M."/>
            <person name="Nakama Y."/>
            <person name="Nakamichi Y."/>
            <person name="Nakamura M."/>
            <person name="Meguro A."/>
            <person name="Negishi M."/>
            <person name="Ohta I."/>
            <person name="Ohta T."/>
            <person name="Okamoto M."/>
            <person name="Ono N."/>
            <person name="Saji S."/>
            <person name="Sakaguchi M."/>
            <person name="Sakai K."/>
            <person name="Shibata M."/>
            <person name="Shimokawa T."/>
            <person name="Song J."/>
            <person name="Takazaki Y."/>
            <person name="Terasawa K."/>
            <person name="Tsugane M."/>
            <person name="Tsuji K."/>
            <person name="Ueda S."/>
            <person name="Waki K."/>
            <person name="Yamagata H."/>
            <person name="Yamamoto M."/>
            <person name="Yamamoto S."/>
            <person name="Yamane H."/>
            <person name="Yoshiki S."/>
            <person name="Yoshihara R."/>
            <person name="Yukawa K."/>
            <person name="Zhong H."/>
            <person name="Yano M."/>
            <person name="Yuan Q."/>
            <person name="Ouyang S."/>
            <person name="Liu J."/>
            <person name="Jones K.M."/>
            <person name="Gansberger K."/>
            <person name="Moffat K."/>
            <person name="Hill J."/>
            <person name="Bera J."/>
            <person name="Fadrosh D."/>
            <person name="Jin S."/>
            <person name="Johri S."/>
            <person name="Kim M."/>
            <person name="Overton L."/>
            <person name="Reardon M."/>
            <person name="Tsitrin T."/>
            <person name="Vuong H."/>
            <person name="Weaver B."/>
            <person name="Ciecko A."/>
            <person name="Tallon L."/>
            <person name="Jackson J."/>
            <person name="Pai G."/>
            <person name="Aken S.V."/>
            <person name="Utterback T."/>
            <person name="Reidmuller S."/>
            <person name="Feldblyum T."/>
            <person name="Hsiao J."/>
            <person name="Zismann V."/>
            <person name="Iobst S."/>
            <person name="de Vazeille A.R."/>
            <person name="Buell C.R."/>
            <person name="Ying K."/>
            <person name="Li Y."/>
            <person name="Lu T."/>
            <person name="Huang Y."/>
            <person name="Zhao Q."/>
            <person name="Feng Q."/>
            <person name="Zhang L."/>
            <person name="Zhu J."/>
            <person name="Weng Q."/>
            <person name="Mu J."/>
            <person name="Lu Y."/>
            <person name="Fan D."/>
            <person name="Liu Y."/>
            <person name="Guan J."/>
            <person name="Zhang Y."/>
            <person name="Yu S."/>
            <person name="Liu X."/>
            <person name="Zhang Y."/>
            <person name="Hong G."/>
            <person name="Han B."/>
            <person name="Choisne N."/>
            <person name="Demange N."/>
            <person name="Orjeda G."/>
            <person name="Samain S."/>
            <person name="Cattolico L."/>
            <person name="Pelletier E."/>
            <person name="Couloux A."/>
            <person name="Segurens B."/>
            <person name="Wincker P."/>
            <person name="D'Hont A."/>
            <person name="Scarpelli C."/>
            <person name="Weissenbach J."/>
            <person name="Salanoubat M."/>
            <person name="Quetier F."/>
            <person name="Yu Y."/>
            <person name="Kim H.R."/>
            <person name="Rambo T."/>
            <person name="Currie J."/>
            <person name="Collura K."/>
            <person name="Luo M."/>
            <person name="Yang T."/>
            <person name="Ammiraju J.S.S."/>
            <person name="Engler F."/>
            <person name="Soderlund C."/>
            <person name="Wing R.A."/>
            <person name="Palmer L.E."/>
            <person name="de la Bastide M."/>
            <person name="Spiegel L."/>
            <person name="Nascimento L."/>
            <person name="Zutavern T."/>
            <person name="O'Shaughnessy A."/>
            <person name="Dike S."/>
            <person name="Dedhia N."/>
            <person name="Preston R."/>
            <person name="Balija V."/>
            <person name="McCombie W.R."/>
            <person name="Chow T."/>
            <person name="Chen H."/>
            <person name="Chung M."/>
            <person name="Chen C."/>
            <person name="Shaw J."/>
            <person name="Wu H."/>
            <person name="Hsiao K."/>
            <person name="Chao Y."/>
            <person name="Chu M."/>
            <person name="Cheng C."/>
            <person name="Hour A."/>
            <person name="Lee P."/>
            <person name="Lin S."/>
            <person name="Lin Y."/>
            <person name="Liou J."/>
            <person name="Liu S."/>
            <person name="Hsing Y."/>
            <person name="Raghuvanshi S."/>
            <person name="Mohanty A."/>
            <person name="Bharti A.K."/>
            <person name="Gaur A."/>
            <person name="Gupta V."/>
            <person name="Kumar D."/>
            <person name="Ravi V."/>
            <person name="Vij S."/>
            <person name="Kapur A."/>
            <person name="Khurana P."/>
            <person name="Khurana P."/>
            <person name="Khurana J.P."/>
            <person name="Tyagi A.K."/>
            <person name="Gaikwad K."/>
            <person name="Singh A."/>
            <person name="Dalal V."/>
            <person name="Srivastava S."/>
            <person name="Dixit A."/>
            <person name="Pal A.K."/>
            <person name="Ghazi I.A."/>
            <person name="Yadav M."/>
            <person name="Pandit A."/>
            <person name="Bhargava A."/>
            <person name="Sureshbabu K."/>
            <person name="Batra K."/>
            <person name="Sharma T.R."/>
            <person name="Mohapatra T."/>
            <person name="Singh N.K."/>
            <person name="Messing J."/>
            <person name="Nelson A.B."/>
            <person name="Fuks G."/>
            <person name="Kavchok S."/>
            <person name="Keizer G."/>
            <person name="Linton E."/>
            <person name="Llaca V."/>
            <person name="Song R."/>
            <person name="Tanyolac B."/>
            <person name="Young S."/>
            <person name="Ho-Il K."/>
            <person name="Hahn J.H."/>
            <person name="Sangsakoo G."/>
            <person name="Vanavichit A."/>
            <person name="de Mattos Luiz.A.T."/>
            <person name="Zimmer P.D."/>
            <person name="Malone G."/>
            <person name="Dellagostin O."/>
            <person name="de Oliveira A.C."/>
            <person name="Bevan M."/>
            <person name="Bancroft I."/>
            <person name="Minx P."/>
            <person name="Cordum H."/>
            <person name="Wilson R."/>
            <person name="Cheng Z."/>
            <person name="Jin W."/>
            <person name="Jiang J."/>
            <person name="Leong S.A."/>
            <person name="Iwama H."/>
            <person name="Gojobori T."/>
            <person name="Itoh T."/>
            <person name="Niimura Y."/>
            <person name="Fujii Y."/>
            <person name="Habara T."/>
            <person name="Sakai H."/>
            <person name="Sato Y."/>
            <person name="Wilson G."/>
            <person name="Kumar K."/>
            <person name="McCouch S."/>
            <person name="Juretic N."/>
            <person name="Hoen D."/>
            <person name="Wright S."/>
            <person name="Bruskiewich R."/>
            <person name="Bureau T."/>
            <person name="Miyao A."/>
            <person name="Hirochika H."/>
            <person name="Nishikawa T."/>
            <person name="Kadowaki K."/>
            <person name="Sugiura M."/>
            <person name="Burr B."/>
            <person name="Sasaki T."/>
        </authorList>
    </citation>
    <scope>NUCLEOTIDE SEQUENCE [LARGE SCALE GENOMIC DNA]</scope>
    <source>
        <strain evidence="4">cv. Nipponbare</strain>
    </source>
</reference>
<organism evidence="2 4">
    <name type="scientific">Oryza sativa subsp. japonica</name>
    <name type="common">Rice</name>
    <dbReference type="NCBI Taxonomy" id="39947"/>
    <lineage>
        <taxon>Eukaryota</taxon>
        <taxon>Viridiplantae</taxon>
        <taxon>Streptophyta</taxon>
        <taxon>Embryophyta</taxon>
        <taxon>Tracheophyta</taxon>
        <taxon>Spermatophyta</taxon>
        <taxon>Magnoliopsida</taxon>
        <taxon>Liliopsida</taxon>
        <taxon>Poales</taxon>
        <taxon>Poaceae</taxon>
        <taxon>BOP clade</taxon>
        <taxon>Oryzoideae</taxon>
        <taxon>Oryzeae</taxon>
        <taxon>Oryzinae</taxon>
        <taxon>Oryza</taxon>
        <taxon>Oryza sativa</taxon>
    </lineage>
</organism>
<evidence type="ECO:0000256" key="1">
    <source>
        <dbReference type="SAM" id="MobiDB-lite"/>
    </source>
</evidence>
<sequence length="262" mass="30387">MFFFSFSFTAACMISSSTNHSYYPQIIRTPQIIHKIHKYIKLHFLSPNTSQIIHKITKSSPQIHSHITHHTDQKKKSHRTDRPHRSEKEIHIAQIGYTHRTDQEKTTSQRSGAGRPPPRRPAARPPWAPPPPGERRRPPPRRPVPACCRLGLRRPPRERRRLAGRLLGRPPQPAACPAACLPSRRLPGRPPLRALPTTVRRPASRGRRRRRSRMRREGRGMGEKGWKRIRMEKGWIRMEKGLMRGEGKERGRDRGGRAGQWR</sequence>
<feature type="compositionally biased region" description="Pro residues" evidence="1">
    <location>
        <begin position="123"/>
        <end position="132"/>
    </location>
</feature>
<feature type="compositionally biased region" description="Basic residues" evidence="1">
    <location>
        <begin position="151"/>
        <end position="163"/>
    </location>
</feature>
<dbReference type="AlphaFoldDB" id="Q6K7V3"/>
<evidence type="ECO:0000313" key="4">
    <source>
        <dbReference type="Proteomes" id="UP000000763"/>
    </source>
</evidence>
<feature type="compositionally biased region" description="Low complexity" evidence="1">
    <location>
        <begin position="164"/>
        <end position="196"/>
    </location>
</feature>
<gene>
    <name evidence="3" type="ORF">OSJNBa0055M07.10</name>
    <name evidence="2" type="ORF">P0017G06.34</name>
</gene>
<feature type="compositionally biased region" description="Basic residues" evidence="1">
    <location>
        <begin position="202"/>
        <end position="214"/>
    </location>
</feature>
<dbReference type="EMBL" id="AP005536">
    <property type="protein sequence ID" value="BAD28676.1"/>
    <property type="molecule type" value="Genomic_DNA"/>
</dbReference>
<reference evidence="4" key="4">
    <citation type="journal article" date="2008" name="Nucleic Acids Res.">
        <title>The rice annotation project database (RAP-DB): 2008 update.</title>
        <authorList>
            <consortium name="The rice annotation project (RAP)"/>
        </authorList>
    </citation>
    <scope>GENOME REANNOTATION</scope>
    <source>
        <strain evidence="4">cv. Nipponbare</strain>
    </source>
</reference>
<feature type="compositionally biased region" description="Basic and acidic residues" evidence="1">
    <location>
        <begin position="240"/>
        <end position="256"/>
    </location>
</feature>